<comment type="function">
    <text evidence="9">Catalyzes the phosphorylation of ribose at O-5 in a reaction requiring ATP and magnesium. The resulting D-ribose-5-phosphate can then be used either for sythesis of nucleotides, histidine, and tryptophan, or as a component of the pentose phosphate pathway.</text>
</comment>
<evidence type="ECO:0000256" key="9">
    <source>
        <dbReference type="HAMAP-Rule" id="MF_01987"/>
    </source>
</evidence>
<dbReference type="RefSeq" id="WP_349245555.1">
    <property type="nucleotide sequence ID" value="NZ_JASCXX010000016.1"/>
</dbReference>
<evidence type="ECO:0000256" key="1">
    <source>
        <dbReference type="ARBA" id="ARBA00022679"/>
    </source>
</evidence>
<feature type="binding site" evidence="9">
    <location>
        <position position="302"/>
    </location>
    <ligand>
        <name>K(+)</name>
        <dbReference type="ChEBI" id="CHEBI:29103"/>
    </ligand>
</feature>
<dbReference type="Proteomes" id="UP001431776">
    <property type="component" value="Unassembled WGS sequence"/>
</dbReference>
<comment type="activity regulation">
    <text evidence="9">Activated by a monovalent cation that binds near, but not in, the active site. The most likely occupant of the site in vivo is potassium. Ion binding induces a conformational change that may alter substrate affinity.</text>
</comment>
<feature type="binding site" evidence="9">
    <location>
        <position position="296"/>
    </location>
    <ligand>
        <name>K(+)</name>
        <dbReference type="ChEBI" id="CHEBI:29103"/>
    </ligand>
</feature>
<dbReference type="PANTHER" id="PTHR10584">
    <property type="entry name" value="SUGAR KINASE"/>
    <property type="match status" value="1"/>
</dbReference>
<feature type="binding site" evidence="9">
    <location>
        <position position="195"/>
    </location>
    <ligand>
        <name>ATP</name>
        <dbReference type="ChEBI" id="CHEBI:30616"/>
    </ligand>
</feature>
<comment type="catalytic activity">
    <reaction evidence="9">
        <text>D-ribose + ATP = D-ribose 5-phosphate + ADP + H(+)</text>
        <dbReference type="Rhea" id="RHEA:13697"/>
        <dbReference type="ChEBI" id="CHEBI:15378"/>
        <dbReference type="ChEBI" id="CHEBI:30616"/>
        <dbReference type="ChEBI" id="CHEBI:47013"/>
        <dbReference type="ChEBI" id="CHEBI:78346"/>
        <dbReference type="ChEBI" id="CHEBI:456216"/>
        <dbReference type="EC" id="2.7.1.15"/>
    </reaction>
</comment>
<sequence length="324" mass="33794">MVERIPRIVVVGSTYIDMAFKCATIPSAGQMVSGSALSYSLAGPGPLEAVQAALCGCGVHLISKVGGDVFGAMAKKSLADYKVNVDYVCTAEAKNTGVVVTHVNAAGENGCCHYSGANCALLPADIEMAEELIAEADICLIHGCLPQEAIVKALRCSELHGTKVIFNPSRPTEQESRHGLDLPIEYFTADILIPNLFEAADITDQSAATIRTAKMIGSELVARGARCAVITMGARGAMVVDRGGADHVPAFEVDLVDHTGSGDAFAGALAAYCAVKDDVREGVKFASAAGALACAKFGGLESLPSKAEIIQLLQREDIDLLPRN</sequence>
<dbReference type="Pfam" id="PF00294">
    <property type="entry name" value="PfkB"/>
    <property type="match status" value="1"/>
</dbReference>
<comment type="caution">
    <text evidence="11">The sequence shown here is derived from an EMBL/GenBank/DDBJ whole genome shotgun (WGS) entry which is preliminary data.</text>
</comment>
<accession>A0AAW6U0M4</accession>
<comment type="cofactor">
    <cofactor evidence="9">
        <name>Mg(2+)</name>
        <dbReference type="ChEBI" id="CHEBI:18420"/>
    </cofactor>
    <text evidence="9">Requires a divalent cation, most likely magnesium in vivo, as an electrophilic catalyst to aid phosphoryl group transfer. It is the chelate of the metal and the nucleotide that is the actual substrate.</text>
</comment>
<gene>
    <name evidence="9" type="primary">rbsK</name>
    <name evidence="11" type="ORF">QJ522_13895</name>
</gene>
<keyword evidence="12" id="KW-1185">Reference proteome</keyword>
<evidence type="ECO:0000256" key="3">
    <source>
        <dbReference type="ARBA" id="ARBA00022741"/>
    </source>
</evidence>
<keyword evidence="5 9" id="KW-0067">ATP-binding</keyword>
<keyword evidence="3 9" id="KW-0547">Nucleotide-binding</keyword>
<keyword evidence="2 9" id="KW-0479">Metal-binding</keyword>
<dbReference type="GO" id="GO:0019303">
    <property type="term" value="P:D-ribose catabolic process"/>
    <property type="evidence" value="ECO:0007669"/>
    <property type="project" value="UniProtKB-UniRule"/>
</dbReference>
<keyword evidence="6 9" id="KW-0460">Magnesium</keyword>
<dbReference type="PANTHER" id="PTHR10584:SF166">
    <property type="entry name" value="RIBOKINASE"/>
    <property type="match status" value="1"/>
</dbReference>
<feature type="binding site" evidence="9">
    <location>
        <position position="263"/>
    </location>
    <ligand>
        <name>substrate</name>
    </ligand>
</feature>
<dbReference type="HAMAP" id="MF_01987">
    <property type="entry name" value="Ribokinase"/>
    <property type="match status" value="1"/>
</dbReference>
<feature type="binding site" evidence="9">
    <location>
        <position position="298"/>
    </location>
    <ligand>
        <name>K(+)</name>
        <dbReference type="ChEBI" id="CHEBI:29103"/>
    </ligand>
</feature>
<proteinExistence type="inferred from homology"/>
<reference evidence="11" key="1">
    <citation type="submission" date="2023-05" db="EMBL/GenBank/DDBJ databases">
        <title>Anaerotaeda fermentans gen. nov., sp. nov., a novel anaerobic planctomycete of the new family within the order Sedimentisphaerales isolated from Taman Peninsula, Russia.</title>
        <authorList>
            <person name="Khomyakova M.A."/>
            <person name="Merkel A.Y."/>
            <person name="Slobodkin A.I."/>
        </authorList>
    </citation>
    <scope>NUCLEOTIDE SEQUENCE</scope>
    <source>
        <strain evidence="11">M17dextr</strain>
    </source>
</reference>
<keyword evidence="8 9" id="KW-0119">Carbohydrate metabolism</keyword>
<evidence type="ECO:0000256" key="6">
    <source>
        <dbReference type="ARBA" id="ARBA00022842"/>
    </source>
</evidence>
<keyword evidence="1 9" id="KW-0808">Transferase</keyword>
<comment type="similarity">
    <text evidence="9">Belongs to the carbohydrate kinase PfkB family. Ribokinase subfamily.</text>
</comment>
<evidence type="ECO:0000256" key="8">
    <source>
        <dbReference type="ARBA" id="ARBA00023277"/>
    </source>
</evidence>
<evidence type="ECO:0000256" key="4">
    <source>
        <dbReference type="ARBA" id="ARBA00022777"/>
    </source>
</evidence>
<organism evidence="11 12">
    <name type="scientific">Anaerobaca lacustris</name>
    <dbReference type="NCBI Taxonomy" id="3044600"/>
    <lineage>
        <taxon>Bacteria</taxon>
        <taxon>Pseudomonadati</taxon>
        <taxon>Planctomycetota</taxon>
        <taxon>Phycisphaerae</taxon>
        <taxon>Sedimentisphaerales</taxon>
        <taxon>Anaerobacaceae</taxon>
        <taxon>Anaerobaca</taxon>
    </lineage>
</organism>
<dbReference type="PRINTS" id="PR00990">
    <property type="entry name" value="RIBOKINASE"/>
</dbReference>
<feature type="binding site" evidence="9">
    <location>
        <position position="257"/>
    </location>
    <ligand>
        <name>K(+)</name>
        <dbReference type="ChEBI" id="CHEBI:29103"/>
    </ligand>
</feature>
<evidence type="ECO:0000313" key="12">
    <source>
        <dbReference type="Proteomes" id="UP001431776"/>
    </source>
</evidence>
<dbReference type="InterPro" id="IPR029056">
    <property type="entry name" value="Ribokinase-like"/>
</dbReference>
<feature type="binding site" evidence="9">
    <location>
        <position position="293"/>
    </location>
    <ligand>
        <name>K(+)</name>
        <dbReference type="ChEBI" id="CHEBI:29103"/>
    </ligand>
</feature>
<feature type="binding site" evidence="9">
    <location>
        <begin position="15"/>
        <end position="17"/>
    </location>
    <ligand>
        <name>substrate</name>
    </ligand>
</feature>
<feature type="binding site" evidence="9">
    <location>
        <position position="259"/>
    </location>
    <ligand>
        <name>K(+)</name>
        <dbReference type="ChEBI" id="CHEBI:29103"/>
    </ligand>
</feature>
<dbReference type="InterPro" id="IPR011611">
    <property type="entry name" value="PfkB_dom"/>
</dbReference>
<dbReference type="EC" id="2.7.1.15" evidence="9"/>
<dbReference type="EMBL" id="JASCXX010000016">
    <property type="protein sequence ID" value="MDI6450147.1"/>
    <property type="molecule type" value="Genomic_DNA"/>
</dbReference>
<comment type="caution">
    <text evidence="9">Lacks conserved residue(s) required for the propagation of feature annotation.</text>
</comment>
<evidence type="ECO:0000256" key="2">
    <source>
        <dbReference type="ARBA" id="ARBA00022723"/>
    </source>
</evidence>
<feature type="active site" description="Proton acceptor" evidence="9">
    <location>
        <position position="263"/>
    </location>
</feature>
<evidence type="ECO:0000256" key="7">
    <source>
        <dbReference type="ARBA" id="ARBA00022958"/>
    </source>
</evidence>
<comment type="pathway">
    <text evidence="9">Carbohydrate metabolism; D-ribose degradation; D-ribose 5-phosphate from beta-D-ribopyranose: step 2/2.</text>
</comment>
<comment type="subunit">
    <text evidence="9">Homodimer.</text>
</comment>
<name>A0AAW6U0M4_9BACT</name>
<feature type="binding site" evidence="9">
    <location>
        <begin position="231"/>
        <end position="236"/>
    </location>
    <ligand>
        <name>ATP</name>
        <dbReference type="ChEBI" id="CHEBI:30616"/>
    </ligand>
</feature>
<evidence type="ECO:0000256" key="5">
    <source>
        <dbReference type="ARBA" id="ARBA00022840"/>
    </source>
</evidence>
<dbReference type="AlphaFoldDB" id="A0AAW6U0M4"/>
<comment type="subcellular location">
    <subcellularLocation>
        <location evidence="9">Cytoplasm</location>
    </subcellularLocation>
</comment>
<feature type="domain" description="Carbohydrate kinase PfkB" evidence="10">
    <location>
        <begin position="7"/>
        <end position="305"/>
    </location>
</feature>
<keyword evidence="4 9" id="KW-0418">Kinase</keyword>
<feature type="binding site" evidence="9">
    <location>
        <begin position="262"/>
        <end position="263"/>
    </location>
    <ligand>
        <name>ATP</name>
        <dbReference type="ChEBI" id="CHEBI:30616"/>
    </ligand>
</feature>
<dbReference type="GO" id="GO:0046872">
    <property type="term" value="F:metal ion binding"/>
    <property type="evidence" value="ECO:0007669"/>
    <property type="project" value="UniProtKB-KW"/>
</dbReference>
<dbReference type="InterPro" id="IPR011877">
    <property type="entry name" value="Ribokinase"/>
</dbReference>
<protein>
    <recommendedName>
        <fullName evidence="9">Ribokinase</fullName>
        <shortName evidence="9">RK</shortName>
        <ecNumber evidence="9">2.7.1.15</ecNumber>
    </recommendedName>
</protein>
<evidence type="ECO:0000259" key="10">
    <source>
        <dbReference type="Pfam" id="PF00294"/>
    </source>
</evidence>
<keyword evidence="7 9" id="KW-0630">Potassium</keyword>
<keyword evidence="9" id="KW-0963">Cytoplasm</keyword>
<dbReference type="GO" id="GO:0005524">
    <property type="term" value="F:ATP binding"/>
    <property type="evidence" value="ECO:0007669"/>
    <property type="project" value="UniProtKB-UniRule"/>
</dbReference>
<dbReference type="Gene3D" id="3.40.1190.20">
    <property type="match status" value="1"/>
</dbReference>
<dbReference type="SUPFAM" id="SSF53613">
    <property type="entry name" value="Ribokinase-like"/>
    <property type="match status" value="1"/>
</dbReference>
<dbReference type="GO" id="GO:0005829">
    <property type="term" value="C:cytosol"/>
    <property type="evidence" value="ECO:0007669"/>
    <property type="project" value="TreeGrafter"/>
</dbReference>
<dbReference type="GO" id="GO:0004747">
    <property type="term" value="F:ribokinase activity"/>
    <property type="evidence" value="ECO:0007669"/>
    <property type="project" value="UniProtKB-UniRule"/>
</dbReference>
<dbReference type="InterPro" id="IPR002139">
    <property type="entry name" value="Ribo/fructo_kinase"/>
</dbReference>
<evidence type="ECO:0000313" key="11">
    <source>
        <dbReference type="EMBL" id="MDI6450147.1"/>
    </source>
</evidence>